<proteinExistence type="predicted"/>
<keyword evidence="2" id="KW-0805">Transcription regulation</keyword>
<accession>A0A1I4U5G3</accession>
<dbReference type="Proteomes" id="UP000199470">
    <property type="component" value="Unassembled WGS sequence"/>
</dbReference>
<dbReference type="STRING" id="758825.SAMN02982985_05501"/>
<evidence type="ECO:0000259" key="5">
    <source>
        <dbReference type="PROSITE" id="PS51000"/>
    </source>
</evidence>
<keyword evidence="7" id="KW-1185">Reference proteome</keyword>
<dbReference type="GO" id="GO:0003700">
    <property type="term" value="F:DNA-binding transcription factor activity"/>
    <property type="evidence" value="ECO:0007669"/>
    <property type="project" value="InterPro"/>
</dbReference>
<keyword evidence="4" id="KW-0804">Transcription</keyword>
<dbReference type="PRINTS" id="PR00037">
    <property type="entry name" value="HTHLACR"/>
</dbReference>
<dbReference type="Gene3D" id="1.10.10.10">
    <property type="entry name" value="Winged helix-like DNA-binding domain superfamily/Winged helix DNA-binding domain"/>
    <property type="match status" value="1"/>
</dbReference>
<evidence type="ECO:0000313" key="7">
    <source>
        <dbReference type="Proteomes" id="UP000199470"/>
    </source>
</evidence>
<reference evidence="6 7" key="1">
    <citation type="submission" date="2016-10" db="EMBL/GenBank/DDBJ databases">
        <authorList>
            <person name="de Groot N.N."/>
        </authorList>
    </citation>
    <scope>NUCLEOTIDE SEQUENCE [LARGE SCALE GENOMIC DNA]</scope>
    <source>
        <strain evidence="6 7">ATCC 43154</strain>
    </source>
</reference>
<dbReference type="RefSeq" id="WP_093390884.1">
    <property type="nucleotide sequence ID" value="NZ_FOTW01000037.1"/>
</dbReference>
<dbReference type="SUPFAM" id="SSF46785">
    <property type="entry name" value="Winged helix' DNA-binding domain"/>
    <property type="match status" value="1"/>
</dbReference>
<dbReference type="SUPFAM" id="SSF100950">
    <property type="entry name" value="NagB/RpiA/CoA transferase-like"/>
    <property type="match status" value="1"/>
</dbReference>
<dbReference type="InterPro" id="IPR037171">
    <property type="entry name" value="NagB/RpiA_transferase-like"/>
</dbReference>
<dbReference type="InterPro" id="IPR050313">
    <property type="entry name" value="Carb_Metab_HTH_regulators"/>
</dbReference>
<dbReference type="EMBL" id="FOTW01000037">
    <property type="protein sequence ID" value="SFM84189.1"/>
    <property type="molecule type" value="Genomic_DNA"/>
</dbReference>
<dbReference type="OrthoDB" id="9814815at2"/>
<keyword evidence="3" id="KW-0238">DNA-binding</keyword>
<dbReference type="PANTHER" id="PTHR30363:SF4">
    <property type="entry name" value="GLYCEROL-3-PHOSPHATE REGULON REPRESSOR"/>
    <property type="match status" value="1"/>
</dbReference>
<evidence type="ECO:0000256" key="2">
    <source>
        <dbReference type="ARBA" id="ARBA00023015"/>
    </source>
</evidence>
<dbReference type="InterPro" id="IPR001034">
    <property type="entry name" value="DeoR_HTH"/>
</dbReference>
<dbReference type="SMART" id="SM00420">
    <property type="entry name" value="HTH_DEOR"/>
    <property type="match status" value="1"/>
</dbReference>
<evidence type="ECO:0000256" key="4">
    <source>
        <dbReference type="ARBA" id="ARBA00023163"/>
    </source>
</evidence>
<dbReference type="InterPro" id="IPR014036">
    <property type="entry name" value="DeoR-like_C"/>
</dbReference>
<dbReference type="AlphaFoldDB" id="A0A1I4U5G3"/>
<dbReference type="InterPro" id="IPR018356">
    <property type="entry name" value="Tscrpt_reg_HTH_DeoR_CS"/>
</dbReference>
<evidence type="ECO:0000256" key="1">
    <source>
        <dbReference type="ARBA" id="ARBA00022491"/>
    </source>
</evidence>
<dbReference type="PROSITE" id="PS00894">
    <property type="entry name" value="HTH_DEOR_1"/>
    <property type="match status" value="1"/>
</dbReference>
<keyword evidence="1" id="KW-0678">Repressor</keyword>
<dbReference type="PANTHER" id="PTHR30363">
    <property type="entry name" value="HTH-TYPE TRANSCRIPTIONAL REGULATOR SRLR-RELATED"/>
    <property type="match status" value="1"/>
</dbReference>
<evidence type="ECO:0000313" key="6">
    <source>
        <dbReference type="EMBL" id="SFM84189.1"/>
    </source>
</evidence>
<protein>
    <submittedName>
        <fullName evidence="6">Transcriptional regulator, DeoR family</fullName>
    </submittedName>
</protein>
<feature type="domain" description="HTH deoR-type" evidence="5">
    <location>
        <begin position="14"/>
        <end position="69"/>
    </location>
</feature>
<dbReference type="InterPro" id="IPR036390">
    <property type="entry name" value="WH_DNA-bd_sf"/>
</dbReference>
<dbReference type="GO" id="GO:0003677">
    <property type="term" value="F:DNA binding"/>
    <property type="evidence" value="ECO:0007669"/>
    <property type="project" value="UniProtKB-KW"/>
</dbReference>
<dbReference type="Pfam" id="PF00455">
    <property type="entry name" value="DeoRC"/>
    <property type="match status" value="1"/>
</dbReference>
<dbReference type="Pfam" id="PF08220">
    <property type="entry name" value="HTH_DeoR"/>
    <property type="match status" value="1"/>
</dbReference>
<gene>
    <name evidence="6" type="ORF">SAMN02982985_05501</name>
</gene>
<dbReference type="PROSITE" id="PS51000">
    <property type="entry name" value="HTH_DEOR_2"/>
    <property type="match status" value="1"/>
</dbReference>
<sequence length="265" mass="27563">MSASITSISAVRLPEERQRLIVERLAGGGRVLAAELAREFGISEDTVRRDMRELAAAGLCERVYGGVLPLSPASGPLVQRLEQARPRKLALAAAALPLLRQGQLLLIDAGSTNGAIAELLPDNLGLSVATNSPAIAALLAPRRGIELIVIGGQVDWRSGASLGARAVRDVAALRADLCFLGACSVDARRGIGGFSFEEAEFKQAAVAASDAVAVAVTNEKIGTGAPYGVAAMRQIAYLLVEHDADPARLASFYGEATQVRVADAA</sequence>
<dbReference type="InterPro" id="IPR036388">
    <property type="entry name" value="WH-like_DNA-bd_sf"/>
</dbReference>
<evidence type="ECO:0000256" key="3">
    <source>
        <dbReference type="ARBA" id="ARBA00023125"/>
    </source>
</evidence>
<name>A0A1I4U5G3_9BURK</name>
<organism evidence="6 7">
    <name type="scientific">Rugamonas rubra</name>
    <dbReference type="NCBI Taxonomy" id="758825"/>
    <lineage>
        <taxon>Bacteria</taxon>
        <taxon>Pseudomonadati</taxon>
        <taxon>Pseudomonadota</taxon>
        <taxon>Betaproteobacteria</taxon>
        <taxon>Burkholderiales</taxon>
        <taxon>Oxalobacteraceae</taxon>
        <taxon>Telluria group</taxon>
        <taxon>Rugamonas</taxon>
    </lineage>
</organism>
<dbReference type="SMART" id="SM01134">
    <property type="entry name" value="DeoRC"/>
    <property type="match status" value="1"/>
</dbReference>